<evidence type="ECO:0000313" key="1">
    <source>
        <dbReference type="EMBL" id="UWM44642.1"/>
    </source>
</evidence>
<dbReference type="Proteomes" id="UP001057860">
    <property type="component" value="Chromosome"/>
</dbReference>
<evidence type="ECO:0000313" key="2">
    <source>
        <dbReference type="Proteomes" id="UP001057860"/>
    </source>
</evidence>
<organism evidence="1 2">
    <name type="scientific">Yersinia alsatica</name>
    <dbReference type="NCBI Taxonomy" id="2890317"/>
    <lineage>
        <taxon>Bacteria</taxon>
        <taxon>Pseudomonadati</taxon>
        <taxon>Pseudomonadota</taxon>
        <taxon>Gammaproteobacteria</taxon>
        <taxon>Enterobacterales</taxon>
        <taxon>Yersiniaceae</taxon>
        <taxon>Yersinia</taxon>
    </lineage>
</organism>
<gene>
    <name evidence="1" type="ORF">N0H69_18605</name>
</gene>
<sequence length="130" mass="14436">MNYALIKDNTVENTVLCESDSAAVELFPDYTVVNIDDMTVGIGWSYSNGEFTAPPLPAPTPSENLAKAHAEYDRATLVITGLNERIEDDDYDGTTEEAINSELIEWTDYRKLLRAYIKAGNGKQPLPTFN</sequence>
<dbReference type="RefSeq" id="WP_145533348.1">
    <property type="nucleotide sequence ID" value="NZ_CABHWQ010000018.1"/>
</dbReference>
<dbReference type="EMBL" id="CP104006">
    <property type="protein sequence ID" value="UWM44642.1"/>
    <property type="molecule type" value="Genomic_DNA"/>
</dbReference>
<protein>
    <recommendedName>
        <fullName evidence="3">Tail fiber assembly protein</fullName>
    </recommendedName>
</protein>
<reference evidence="1" key="1">
    <citation type="submission" date="2022-08" db="EMBL/GenBank/DDBJ databases">
        <authorList>
            <person name="Bogun A."/>
            <person name="Kislichkina A."/>
            <person name="Solomentsev V."/>
            <person name="Skryabin Y."/>
            <person name="Sizova A."/>
            <person name="Platonov M."/>
            <person name="Dentovskaya S."/>
        </authorList>
    </citation>
    <scope>NUCLEOTIDE SEQUENCE</scope>
    <source>
        <strain evidence="1">SCPM-O-B-7604</strain>
    </source>
</reference>
<name>A0ABY5UR80_9GAMM</name>
<dbReference type="GeneID" id="75142054"/>
<proteinExistence type="predicted"/>
<accession>A0ABY5UR80</accession>
<evidence type="ECO:0008006" key="3">
    <source>
        <dbReference type="Google" id="ProtNLM"/>
    </source>
</evidence>
<keyword evidence="2" id="KW-1185">Reference proteome</keyword>